<comment type="caution">
    <text evidence="8">The sequence shown here is derived from an EMBL/GenBank/DDBJ whole genome shotgun (WGS) entry which is preliminary data.</text>
</comment>
<dbReference type="InterPro" id="IPR004358">
    <property type="entry name" value="Sig_transdc_His_kin-like_C"/>
</dbReference>
<keyword evidence="4" id="KW-0812">Transmembrane</keyword>
<evidence type="ECO:0000256" key="3">
    <source>
        <dbReference type="SAM" id="Coils"/>
    </source>
</evidence>
<dbReference type="SMART" id="SM00387">
    <property type="entry name" value="HATPase_c"/>
    <property type="match status" value="1"/>
</dbReference>
<dbReference type="InterPro" id="IPR035965">
    <property type="entry name" value="PAS-like_dom_sf"/>
</dbReference>
<reference evidence="8 9" key="1">
    <citation type="submission" date="2020-08" db="EMBL/GenBank/DDBJ databases">
        <title>Genomic Encyclopedia of Type Strains, Phase IV (KMG-IV): sequencing the most valuable type-strain genomes for metagenomic binning, comparative biology and taxonomic classification.</title>
        <authorList>
            <person name="Goeker M."/>
        </authorList>
    </citation>
    <scope>NUCLEOTIDE SEQUENCE [LARGE SCALE GENOMIC DNA]</scope>
    <source>
        <strain evidence="8 9">DSM 106739</strain>
    </source>
</reference>
<feature type="domain" description="PAS" evidence="6">
    <location>
        <begin position="266"/>
        <end position="329"/>
    </location>
</feature>
<dbReference type="CDD" id="cd00130">
    <property type="entry name" value="PAS"/>
    <property type="match status" value="2"/>
</dbReference>
<dbReference type="EC" id="2.7.13.3" evidence="2"/>
<dbReference type="Proteomes" id="UP000561045">
    <property type="component" value="Unassembled WGS sequence"/>
</dbReference>
<dbReference type="InterPro" id="IPR003594">
    <property type="entry name" value="HATPase_dom"/>
</dbReference>
<dbReference type="SUPFAM" id="SSF55785">
    <property type="entry name" value="PYP-like sensor domain (PAS domain)"/>
    <property type="match status" value="2"/>
</dbReference>
<evidence type="ECO:0000256" key="4">
    <source>
        <dbReference type="SAM" id="Phobius"/>
    </source>
</evidence>
<sequence>MAPDHDVEHNARLRHGMTATGGWRTTLLGRPGSLGRRITLLTMAVGTALTLLASSIQLTLDYLELRRGLDRQLDQIELYLPNIALSIWNLDEDQVRLALAGLTRQPNVRYVQVATLGMKYQWAQGERPSRNAVVRTFSIKPPSSRSGEAIGELTVVASLDGLFWQIGQRALVILLSFGLIAILLAAFMLMLTRRLITGRLDAIGDKVASLGEVLSAGEQPVDLPSHKTLETVDELGMLERTLDRTTMRLTRASEEITAAQAALAESESRFRTLVEQAPEAICVFRADGQWRFLDVNPSAVRLFGCASREALLATDVRSFFDVQQPDGRSFEETARSRNARTLAGESSELERAMRTADGRLIYCNVHLSPMPETDPPLIRVTCIDVTERRQAEAAAVELSTRLQAVLDAAHEVSIISTDAQGAIRVFNRGAEAMLGYSAAEMIGQTPAVFHRESEVRMRARELTAELGQEIDGFETFVALARRGQSETRNWTYVRKDGQPLRVSLTVSAVCDAQGAIVGFLGVARDITQQLAAEGDLIRLNLQLDGRVRERTKALQESTERLQAALDDLQHTQVKLVQAEKLAALGSLVAAIAHQLNTPIGNCLITATALSEETAAMRRQLAEGAPLKRSSFTQYVDTAGDTTELIVRSLQRAAALVAHFKQIAVDQRHERSEFDLAEAVTQAIAIARASCNGARFDTQIEVPPGLRMEAYPTAVEQVISDLVSNAVLHAFSGRDHGTMRVAARQDGENVVLSFSDDGCGMGEDIRRRVFDPFFTTGLARGHTGLGLSICYNLVTGPLGGQMEVSSTPGVGTVFTLTLPRKAPEPVSVPVLPGQ</sequence>
<accession>A0A840BS24</accession>
<evidence type="ECO:0000256" key="2">
    <source>
        <dbReference type="ARBA" id="ARBA00012438"/>
    </source>
</evidence>
<dbReference type="InterPro" id="IPR001610">
    <property type="entry name" value="PAC"/>
</dbReference>
<dbReference type="AlphaFoldDB" id="A0A840BS24"/>
<evidence type="ECO:0000259" key="6">
    <source>
        <dbReference type="PROSITE" id="PS50112"/>
    </source>
</evidence>
<dbReference type="SUPFAM" id="SSF55874">
    <property type="entry name" value="ATPase domain of HSP90 chaperone/DNA topoisomerase II/histidine kinase"/>
    <property type="match status" value="1"/>
</dbReference>
<comment type="catalytic activity">
    <reaction evidence="1">
        <text>ATP + protein L-histidine = ADP + protein N-phospho-L-histidine.</text>
        <dbReference type="EC" id="2.7.13.3"/>
    </reaction>
</comment>
<dbReference type="InterPro" id="IPR000014">
    <property type="entry name" value="PAS"/>
</dbReference>
<feature type="transmembrane region" description="Helical" evidence="4">
    <location>
        <begin position="170"/>
        <end position="191"/>
    </location>
</feature>
<dbReference type="InterPro" id="IPR033414">
    <property type="entry name" value="Sensor_dom"/>
</dbReference>
<proteinExistence type="predicted"/>
<name>A0A840BS24_9RHOO</name>
<feature type="domain" description="PAC" evidence="7">
    <location>
        <begin position="347"/>
        <end position="397"/>
    </location>
</feature>
<dbReference type="Pfam" id="PF13426">
    <property type="entry name" value="PAS_9"/>
    <property type="match status" value="1"/>
</dbReference>
<evidence type="ECO:0000313" key="8">
    <source>
        <dbReference type="EMBL" id="MBB4014318.1"/>
    </source>
</evidence>
<dbReference type="EMBL" id="JACIET010000002">
    <property type="protein sequence ID" value="MBB4014318.1"/>
    <property type="molecule type" value="Genomic_DNA"/>
</dbReference>
<dbReference type="Pfam" id="PF13188">
    <property type="entry name" value="PAS_8"/>
    <property type="match status" value="1"/>
</dbReference>
<keyword evidence="4" id="KW-0472">Membrane</keyword>
<feature type="domain" description="PAC" evidence="7">
    <location>
        <begin position="486"/>
        <end position="538"/>
    </location>
</feature>
<dbReference type="InterPro" id="IPR036890">
    <property type="entry name" value="HATPase_C_sf"/>
</dbReference>
<gene>
    <name evidence="8" type="ORF">GGR36_003664</name>
</gene>
<dbReference type="PROSITE" id="PS50109">
    <property type="entry name" value="HIS_KIN"/>
    <property type="match status" value="1"/>
</dbReference>
<protein>
    <recommendedName>
        <fullName evidence="2">histidine kinase</fullName>
        <ecNumber evidence="2">2.7.13.3</ecNumber>
    </recommendedName>
</protein>
<feature type="domain" description="Histidine kinase" evidence="5">
    <location>
        <begin position="590"/>
        <end position="821"/>
    </location>
</feature>
<dbReference type="PROSITE" id="PS50113">
    <property type="entry name" value="PAC"/>
    <property type="match status" value="2"/>
</dbReference>
<dbReference type="PRINTS" id="PR00344">
    <property type="entry name" value="BCTRLSENSOR"/>
</dbReference>
<feature type="domain" description="PAS" evidence="6">
    <location>
        <begin position="398"/>
        <end position="469"/>
    </location>
</feature>
<keyword evidence="3" id="KW-0175">Coiled coil</keyword>
<dbReference type="Pfam" id="PF02518">
    <property type="entry name" value="HATPase_c"/>
    <property type="match status" value="1"/>
</dbReference>
<keyword evidence="9" id="KW-1185">Reference proteome</keyword>
<dbReference type="Gene3D" id="3.30.450.20">
    <property type="entry name" value="PAS domain"/>
    <property type="match status" value="2"/>
</dbReference>
<dbReference type="Gene3D" id="1.10.287.130">
    <property type="match status" value="1"/>
</dbReference>
<dbReference type="RefSeq" id="WP_183636213.1">
    <property type="nucleotide sequence ID" value="NZ_BAABLE010000005.1"/>
</dbReference>
<dbReference type="InterPro" id="IPR005467">
    <property type="entry name" value="His_kinase_dom"/>
</dbReference>
<dbReference type="Pfam" id="PF17149">
    <property type="entry name" value="CHASE5"/>
    <property type="match status" value="1"/>
</dbReference>
<dbReference type="PROSITE" id="PS50112">
    <property type="entry name" value="PAS"/>
    <property type="match status" value="2"/>
</dbReference>
<dbReference type="PANTHER" id="PTHR43065">
    <property type="entry name" value="SENSOR HISTIDINE KINASE"/>
    <property type="match status" value="1"/>
</dbReference>
<evidence type="ECO:0000259" key="7">
    <source>
        <dbReference type="PROSITE" id="PS50113"/>
    </source>
</evidence>
<feature type="coiled-coil region" evidence="3">
    <location>
        <begin position="551"/>
        <end position="581"/>
    </location>
</feature>
<evidence type="ECO:0000256" key="1">
    <source>
        <dbReference type="ARBA" id="ARBA00000085"/>
    </source>
</evidence>
<evidence type="ECO:0000259" key="5">
    <source>
        <dbReference type="PROSITE" id="PS50109"/>
    </source>
</evidence>
<dbReference type="NCBIfam" id="TIGR00229">
    <property type="entry name" value="sensory_box"/>
    <property type="match status" value="2"/>
</dbReference>
<dbReference type="SMART" id="SM00091">
    <property type="entry name" value="PAS"/>
    <property type="match status" value="2"/>
</dbReference>
<keyword evidence="4" id="KW-1133">Transmembrane helix</keyword>
<feature type="transmembrane region" description="Helical" evidence="4">
    <location>
        <begin position="38"/>
        <end position="63"/>
    </location>
</feature>
<organism evidence="8 9">
    <name type="scientific">Niveibacterium umoris</name>
    <dbReference type="NCBI Taxonomy" id="1193620"/>
    <lineage>
        <taxon>Bacteria</taxon>
        <taxon>Pseudomonadati</taxon>
        <taxon>Pseudomonadota</taxon>
        <taxon>Betaproteobacteria</taxon>
        <taxon>Rhodocyclales</taxon>
        <taxon>Rhodocyclaceae</taxon>
        <taxon>Niveibacterium</taxon>
    </lineage>
</organism>
<evidence type="ECO:0000313" key="9">
    <source>
        <dbReference type="Proteomes" id="UP000561045"/>
    </source>
</evidence>
<dbReference type="Gene3D" id="3.30.565.10">
    <property type="entry name" value="Histidine kinase-like ATPase, C-terminal domain"/>
    <property type="match status" value="1"/>
</dbReference>
<dbReference type="GO" id="GO:0004673">
    <property type="term" value="F:protein histidine kinase activity"/>
    <property type="evidence" value="ECO:0007669"/>
    <property type="project" value="UniProtKB-EC"/>
</dbReference>
<dbReference type="InterPro" id="IPR000700">
    <property type="entry name" value="PAS-assoc_C"/>
</dbReference>
<dbReference type="PANTHER" id="PTHR43065:SF42">
    <property type="entry name" value="TWO-COMPONENT SENSOR PPRA"/>
    <property type="match status" value="1"/>
</dbReference>
<dbReference type="SMART" id="SM00086">
    <property type="entry name" value="PAC"/>
    <property type="match status" value="2"/>
</dbReference>